<comment type="cofactor">
    <cofactor evidence="5">
        <name>Mg(2+)</name>
        <dbReference type="ChEBI" id="CHEBI:18420"/>
    </cofactor>
</comment>
<dbReference type="GO" id="GO:0030272">
    <property type="term" value="F:5-formyltetrahydrofolate cyclo-ligase activity"/>
    <property type="evidence" value="ECO:0007669"/>
    <property type="project" value="UniProtKB-EC"/>
</dbReference>
<feature type="binding site" evidence="4">
    <location>
        <begin position="3"/>
        <end position="7"/>
    </location>
    <ligand>
        <name>ATP</name>
        <dbReference type="ChEBI" id="CHEBI:30616"/>
    </ligand>
</feature>
<evidence type="ECO:0000256" key="1">
    <source>
        <dbReference type="ARBA" id="ARBA00010638"/>
    </source>
</evidence>
<dbReference type="EC" id="6.3.3.2" evidence="5"/>
<dbReference type="GO" id="GO:0035999">
    <property type="term" value="P:tetrahydrofolate interconversion"/>
    <property type="evidence" value="ECO:0007669"/>
    <property type="project" value="TreeGrafter"/>
</dbReference>
<reference evidence="6" key="1">
    <citation type="submission" date="2022-05" db="EMBL/GenBank/DDBJ databases">
        <authorList>
            <person name="Colautti A."/>
            <person name="Iacumin L."/>
        </authorList>
    </citation>
    <scope>NUCLEOTIDE SEQUENCE</scope>
    <source>
        <strain evidence="6">SK 55</strain>
    </source>
</reference>
<dbReference type="GO" id="GO:0046872">
    <property type="term" value="F:metal ion binding"/>
    <property type="evidence" value="ECO:0007669"/>
    <property type="project" value="UniProtKB-KW"/>
</dbReference>
<dbReference type="NCBIfam" id="TIGR02727">
    <property type="entry name" value="MTHFS_bact"/>
    <property type="match status" value="1"/>
</dbReference>
<evidence type="ECO:0000256" key="5">
    <source>
        <dbReference type="RuleBase" id="RU361279"/>
    </source>
</evidence>
<dbReference type="AlphaFoldDB" id="A0A9X3RD41"/>
<dbReference type="EMBL" id="JAMKBJ010000002">
    <property type="protein sequence ID" value="MCZ8536028.1"/>
    <property type="molecule type" value="Genomic_DNA"/>
</dbReference>
<feature type="binding site" evidence="4">
    <location>
        <begin position="133"/>
        <end position="141"/>
    </location>
    <ligand>
        <name>ATP</name>
        <dbReference type="ChEBI" id="CHEBI:30616"/>
    </ligand>
</feature>
<keyword evidence="5" id="KW-0460">Magnesium</keyword>
<dbReference type="PANTHER" id="PTHR23407">
    <property type="entry name" value="ATPASE INHIBITOR/5-FORMYLTETRAHYDROFOLATE CYCLO-LIGASE"/>
    <property type="match status" value="1"/>
</dbReference>
<keyword evidence="5" id="KW-0479">Metal-binding</keyword>
<dbReference type="Gene3D" id="3.40.50.10420">
    <property type="entry name" value="NagB/RpiA/CoA transferase-like"/>
    <property type="match status" value="1"/>
</dbReference>
<dbReference type="SUPFAM" id="SSF100950">
    <property type="entry name" value="NagB/RpiA/CoA transferase-like"/>
    <property type="match status" value="1"/>
</dbReference>
<evidence type="ECO:0000256" key="3">
    <source>
        <dbReference type="ARBA" id="ARBA00022840"/>
    </source>
</evidence>
<comment type="catalytic activity">
    <reaction evidence="5">
        <text>(6S)-5-formyl-5,6,7,8-tetrahydrofolate + ATP = (6R)-5,10-methenyltetrahydrofolate + ADP + phosphate</text>
        <dbReference type="Rhea" id="RHEA:10488"/>
        <dbReference type="ChEBI" id="CHEBI:30616"/>
        <dbReference type="ChEBI" id="CHEBI:43474"/>
        <dbReference type="ChEBI" id="CHEBI:57455"/>
        <dbReference type="ChEBI" id="CHEBI:57457"/>
        <dbReference type="ChEBI" id="CHEBI:456216"/>
        <dbReference type="EC" id="6.3.3.2"/>
    </reaction>
</comment>
<dbReference type="GO" id="GO:0009396">
    <property type="term" value="P:folic acid-containing compound biosynthetic process"/>
    <property type="evidence" value="ECO:0007669"/>
    <property type="project" value="TreeGrafter"/>
</dbReference>
<feature type="binding site" evidence="4">
    <location>
        <position position="54"/>
    </location>
    <ligand>
        <name>substrate</name>
    </ligand>
</feature>
<dbReference type="InterPro" id="IPR002698">
    <property type="entry name" value="FTHF_cligase"/>
</dbReference>
<dbReference type="Pfam" id="PF01812">
    <property type="entry name" value="5-FTHF_cyc-lig"/>
    <property type="match status" value="1"/>
</dbReference>
<dbReference type="RefSeq" id="WP_269925143.1">
    <property type="nucleotide sequence ID" value="NZ_JAMKBJ010000002.1"/>
</dbReference>
<dbReference type="InterPro" id="IPR037171">
    <property type="entry name" value="NagB/RpiA_transferase-like"/>
</dbReference>
<feature type="binding site" evidence="4">
    <location>
        <position position="49"/>
    </location>
    <ligand>
        <name>substrate</name>
    </ligand>
</feature>
<dbReference type="InterPro" id="IPR024185">
    <property type="entry name" value="FTHF_cligase-like_sf"/>
</dbReference>
<comment type="similarity">
    <text evidence="1 5">Belongs to the 5-formyltetrahydrofolate cyclo-ligase family.</text>
</comment>
<evidence type="ECO:0000256" key="2">
    <source>
        <dbReference type="ARBA" id="ARBA00022741"/>
    </source>
</evidence>
<gene>
    <name evidence="6" type="ORF">M9R32_02330</name>
</gene>
<organism evidence="6 7">
    <name type="scientific">Paenisporosarcina quisquiliarum</name>
    <dbReference type="NCBI Taxonomy" id="365346"/>
    <lineage>
        <taxon>Bacteria</taxon>
        <taxon>Bacillati</taxon>
        <taxon>Bacillota</taxon>
        <taxon>Bacilli</taxon>
        <taxon>Bacillales</taxon>
        <taxon>Caryophanaceae</taxon>
        <taxon>Paenisporosarcina</taxon>
    </lineage>
</organism>
<proteinExistence type="inferred from homology"/>
<dbReference type="Proteomes" id="UP001152173">
    <property type="component" value="Unassembled WGS sequence"/>
</dbReference>
<comment type="caution">
    <text evidence="6">The sequence shown here is derived from an EMBL/GenBank/DDBJ whole genome shotgun (WGS) entry which is preliminary data.</text>
</comment>
<dbReference type="GO" id="GO:0005524">
    <property type="term" value="F:ATP binding"/>
    <property type="evidence" value="ECO:0007669"/>
    <property type="project" value="UniProtKB-KW"/>
</dbReference>
<evidence type="ECO:0000256" key="4">
    <source>
        <dbReference type="PIRSR" id="PIRSR006806-1"/>
    </source>
</evidence>
<keyword evidence="7" id="KW-1185">Reference proteome</keyword>
<dbReference type="PANTHER" id="PTHR23407:SF1">
    <property type="entry name" value="5-FORMYLTETRAHYDROFOLATE CYCLO-LIGASE"/>
    <property type="match status" value="1"/>
</dbReference>
<keyword evidence="6" id="KW-0436">Ligase</keyword>
<evidence type="ECO:0000313" key="6">
    <source>
        <dbReference type="EMBL" id="MCZ8536028.1"/>
    </source>
</evidence>
<accession>A0A9X3RD41</accession>
<sequence length="190" mass="21830">MEKSIIRKSILNDLNSLSTEWHQNQSSVIHKKVLIEETVKKAHIIGITLSAFPEVDTWKLIEELWGQGKRVAVPKCAPKTKQMTFHEITSFDQVEVVYMKLKEPIPERTTKMDASQIDVLIVPGVVFDSRGYRIGFGGGYYDRFISKYHGPTIAMAFDRQIIAQVPVEQYDLPVQMIMTETKRIECLKME</sequence>
<keyword evidence="2 4" id="KW-0547">Nucleotide-binding</keyword>
<keyword evidence="3 4" id="KW-0067">ATP-binding</keyword>
<dbReference type="PIRSF" id="PIRSF006806">
    <property type="entry name" value="FTHF_cligase"/>
    <property type="match status" value="1"/>
</dbReference>
<protein>
    <recommendedName>
        <fullName evidence="5">5-formyltetrahydrofolate cyclo-ligase</fullName>
        <ecNumber evidence="5">6.3.3.2</ecNumber>
    </recommendedName>
</protein>
<evidence type="ECO:0000313" key="7">
    <source>
        <dbReference type="Proteomes" id="UP001152173"/>
    </source>
</evidence>
<name>A0A9X3RD41_9BACL</name>